<protein>
    <recommendedName>
        <fullName evidence="10">Protein Wnt</fullName>
    </recommendedName>
</protein>
<keyword evidence="4" id="KW-0964">Secreted</keyword>
<evidence type="ECO:0000256" key="7">
    <source>
        <dbReference type="ARBA" id="ARBA00023157"/>
    </source>
</evidence>
<evidence type="ECO:0000313" key="12">
    <source>
        <dbReference type="EMBL" id="KAK0149479.1"/>
    </source>
</evidence>
<keyword evidence="9" id="KW-0449">Lipoprotein</keyword>
<dbReference type="Gene3D" id="3.30.2460.20">
    <property type="match status" value="1"/>
</dbReference>
<dbReference type="PANTHER" id="PTHR12027">
    <property type="entry name" value="WNT RELATED"/>
    <property type="match status" value="1"/>
</dbReference>
<dbReference type="InterPro" id="IPR018161">
    <property type="entry name" value="Wnt_CS"/>
</dbReference>
<keyword evidence="8" id="KW-0325">Glycoprotein</keyword>
<comment type="function">
    <text evidence="10">Ligand for members of the frizzled family of seven transmembrane receptors.</text>
</comment>
<evidence type="ECO:0000256" key="2">
    <source>
        <dbReference type="ARBA" id="ARBA00005683"/>
    </source>
</evidence>
<keyword evidence="7" id="KW-1015">Disulfide bond</keyword>
<evidence type="ECO:0000256" key="4">
    <source>
        <dbReference type="ARBA" id="ARBA00022525"/>
    </source>
</evidence>
<dbReference type="InterPro" id="IPR043158">
    <property type="entry name" value="Wnt_C"/>
</dbReference>
<comment type="subcellular location">
    <subcellularLocation>
        <location evidence="1 10">Secreted</location>
        <location evidence="1 10">Extracellular space</location>
        <location evidence="1 10">Extracellular matrix</location>
    </subcellularLocation>
</comment>
<dbReference type="GO" id="GO:0005109">
    <property type="term" value="F:frizzled binding"/>
    <property type="evidence" value="ECO:0007669"/>
    <property type="project" value="TreeGrafter"/>
</dbReference>
<dbReference type="GO" id="GO:0048513">
    <property type="term" value="P:animal organ development"/>
    <property type="evidence" value="ECO:0007669"/>
    <property type="project" value="UniProtKB-ARBA"/>
</dbReference>
<evidence type="ECO:0000256" key="3">
    <source>
        <dbReference type="ARBA" id="ARBA00022473"/>
    </source>
</evidence>
<dbReference type="InterPro" id="IPR005817">
    <property type="entry name" value="Wnt"/>
</dbReference>
<keyword evidence="13" id="KW-1185">Reference proteome</keyword>
<evidence type="ECO:0000256" key="11">
    <source>
        <dbReference type="SAM" id="MobiDB-lite"/>
    </source>
</evidence>
<accession>A0AA47N043</accession>
<feature type="region of interest" description="Disordered" evidence="11">
    <location>
        <begin position="23"/>
        <end position="43"/>
    </location>
</feature>
<sequence>MNQAVFNNAWVGHVHVVTKRIDNQRDPANRHVRPSTTTGRAAGHGGETWVSCLLLAARVSCLLLAARWCCGDGEAAASGLSSVVALGASIICNKIPGLAPRQRIICQSRPDAIIVIGEGAQMGINECQFQFKTGRWNCSALGERTVFGKELKVGSKEAAFTYAIIAAGVAHAITAACTQGNLSDCSCDQEKQGFYSKGQGWKWGGCSADISYGLGFSKVFIDAREVKQNARTLMNLHNNEVGRKVLEKNMRLECKCHGVSGSCTTKTCWTTLPKFRELGYILKEKYAHAVHVEPVKASRHKRPKFLKVKKPYSYRKPMDTDLVYVDKSPNYCEADHATGSVGTQGRVCNKTVMQQISGCDLMCCGRGYNTHQYSRVWQCNCKFLWCCYVKCNTCSERTEVYTCNKSVRFKELLCTLYRGWITQPSHRSPGLTMSPNDGASYSFCTPIPNGPLSATDLVLLSSRESPVGLG</sequence>
<proteinExistence type="inferred from homology"/>
<keyword evidence="5" id="KW-0272">Extracellular matrix</keyword>
<dbReference type="Proteomes" id="UP001174136">
    <property type="component" value="Unassembled WGS sequence"/>
</dbReference>
<evidence type="ECO:0000256" key="5">
    <source>
        <dbReference type="ARBA" id="ARBA00022530"/>
    </source>
</evidence>
<dbReference type="GO" id="GO:0046330">
    <property type="term" value="P:positive regulation of JNK cascade"/>
    <property type="evidence" value="ECO:0007669"/>
    <property type="project" value="TreeGrafter"/>
</dbReference>
<dbReference type="Pfam" id="PF00110">
    <property type="entry name" value="wnt"/>
    <property type="match status" value="1"/>
</dbReference>
<name>A0AA47N043_MERPO</name>
<evidence type="ECO:0000256" key="6">
    <source>
        <dbReference type="ARBA" id="ARBA00022687"/>
    </source>
</evidence>
<dbReference type="EMBL" id="JAOPHQ010001749">
    <property type="protein sequence ID" value="KAK0149479.1"/>
    <property type="molecule type" value="Genomic_DNA"/>
</dbReference>
<evidence type="ECO:0000256" key="8">
    <source>
        <dbReference type="ARBA" id="ARBA00023180"/>
    </source>
</evidence>
<dbReference type="AlphaFoldDB" id="A0AA47N043"/>
<gene>
    <name evidence="12" type="primary">Wnt7a</name>
    <name evidence="12" type="ORF">N1851_009795</name>
</gene>
<comment type="caution">
    <text evidence="12">The sequence shown here is derived from an EMBL/GenBank/DDBJ whole genome shotgun (WGS) entry which is preliminary data.</text>
</comment>
<keyword evidence="3 10" id="KW-0217">Developmental protein</keyword>
<dbReference type="GO" id="GO:0009888">
    <property type="term" value="P:tissue development"/>
    <property type="evidence" value="ECO:0007669"/>
    <property type="project" value="UniProtKB-ARBA"/>
</dbReference>
<comment type="similarity">
    <text evidence="2 10">Belongs to the Wnt family.</text>
</comment>
<dbReference type="GO" id="GO:0045165">
    <property type="term" value="P:cell fate commitment"/>
    <property type="evidence" value="ECO:0007669"/>
    <property type="project" value="TreeGrafter"/>
</dbReference>
<dbReference type="PROSITE" id="PS00246">
    <property type="entry name" value="WNT1"/>
    <property type="match status" value="1"/>
</dbReference>
<dbReference type="GO" id="GO:0030182">
    <property type="term" value="P:neuron differentiation"/>
    <property type="evidence" value="ECO:0007669"/>
    <property type="project" value="TreeGrafter"/>
</dbReference>
<dbReference type="GO" id="GO:0005125">
    <property type="term" value="F:cytokine activity"/>
    <property type="evidence" value="ECO:0007669"/>
    <property type="project" value="TreeGrafter"/>
</dbReference>
<keyword evidence="6 10" id="KW-0879">Wnt signaling pathway</keyword>
<dbReference type="InterPro" id="IPR013300">
    <property type="entry name" value="Wnt7"/>
</dbReference>
<evidence type="ECO:0000256" key="9">
    <source>
        <dbReference type="ARBA" id="ARBA00023288"/>
    </source>
</evidence>
<dbReference type="PRINTS" id="PR01891">
    <property type="entry name" value="WNT7PROTEIN"/>
</dbReference>
<dbReference type="PRINTS" id="PR01349">
    <property type="entry name" value="WNTPROTEIN"/>
</dbReference>
<dbReference type="GO" id="GO:0060070">
    <property type="term" value="P:canonical Wnt signaling pathway"/>
    <property type="evidence" value="ECO:0007669"/>
    <property type="project" value="TreeGrafter"/>
</dbReference>
<evidence type="ECO:0000256" key="1">
    <source>
        <dbReference type="ARBA" id="ARBA00004498"/>
    </source>
</evidence>
<dbReference type="PANTHER" id="PTHR12027:SF78">
    <property type="entry name" value="PROTEIN WNT-7A"/>
    <property type="match status" value="1"/>
</dbReference>
<dbReference type="FunFam" id="3.30.2460.20:FF:000001">
    <property type="entry name" value="Wnt homolog"/>
    <property type="match status" value="1"/>
</dbReference>
<dbReference type="SMART" id="SM00097">
    <property type="entry name" value="WNT1"/>
    <property type="match status" value="1"/>
</dbReference>
<evidence type="ECO:0000256" key="10">
    <source>
        <dbReference type="RuleBase" id="RU003500"/>
    </source>
</evidence>
<evidence type="ECO:0000313" key="13">
    <source>
        <dbReference type="Proteomes" id="UP001174136"/>
    </source>
</evidence>
<reference evidence="12" key="1">
    <citation type="journal article" date="2023" name="Front. Mar. Sci.">
        <title>A new Merluccius polli reference genome to investigate the effects of global change in West African waters.</title>
        <authorList>
            <person name="Mateo J.L."/>
            <person name="Blanco-Fernandez C."/>
            <person name="Garcia-Vazquez E."/>
            <person name="Machado-Schiaffino G."/>
        </authorList>
    </citation>
    <scope>NUCLEOTIDE SEQUENCE</scope>
    <source>
        <strain evidence="12">C29</strain>
        <tissue evidence="12">Fin</tissue>
    </source>
</reference>
<dbReference type="GO" id="GO:0005615">
    <property type="term" value="C:extracellular space"/>
    <property type="evidence" value="ECO:0007669"/>
    <property type="project" value="TreeGrafter"/>
</dbReference>
<organism evidence="12 13">
    <name type="scientific">Merluccius polli</name>
    <name type="common">Benguela hake</name>
    <name type="synonym">Merluccius cadenati</name>
    <dbReference type="NCBI Taxonomy" id="89951"/>
    <lineage>
        <taxon>Eukaryota</taxon>
        <taxon>Metazoa</taxon>
        <taxon>Chordata</taxon>
        <taxon>Craniata</taxon>
        <taxon>Vertebrata</taxon>
        <taxon>Euteleostomi</taxon>
        <taxon>Actinopterygii</taxon>
        <taxon>Neopterygii</taxon>
        <taxon>Teleostei</taxon>
        <taxon>Neoteleostei</taxon>
        <taxon>Acanthomorphata</taxon>
        <taxon>Zeiogadaria</taxon>
        <taxon>Gadariae</taxon>
        <taxon>Gadiformes</taxon>
        <taxon>Gadoidei</taxon>
        <taxon>Merlucciidae</taxon>
        <taxon>Merluccius</taxon>
    </lineage>
</organism>